<dbReference type="Gene3D" id="3.90.226.10">
    <property type="entry name" value="2-enoyl-CoA Hydratase, Chain A, domain 1"/>
    <property type="match status" value="1"/>
</dbReference>
<accession>A0A1R3KUJ7</accession>
<feature type="transmembrane region" description="Helical" evidence="2">
    <location>
        <begin position="6"/>
        <end position="28"/>
    </location>
</feature>
<keyword evidence="2" id="KW-0812">Transmembrane</keyword>
<dbReference type="GO" id="GO:0009532">
    <property type="term" value="C:plastid stroma"/>
    <property type="evidence" value="ECO:0007669"/>
    <property type="project" value="UniProtKB-ARBA"/>
</dbReference>
<dbReference type="GO" id="GO:0004252">
    <property type="term" value="F:serine-type endopeptidase activity"/>
    <property type="evidence" value="ECO:0007669"/>
    <property type="project" value="InterPro"/>
</dbReference>
<proteinExistence type="inferred from homology"/>
<evidence type="ECO:0000313" key="5">
    <source>
        <dbReference type="EMBL" id="OMP10893.1"/>
    </source>
</evidence>
<comment type="similarity">
    <text evidence="1">Belongs to the peptidase S14 family.</text>
</comment>
<dbReference type="AlphaFoldDB" id="A0A1R3KUJ7"/>
<dbReference type="InterPro" id="IPR023562">
    <property type="entry name" value="ClpP/TepA"/>
</dbReference>
<dbReference type="GO" id="GO:0004176">
    <property type="term" value="F:ATP-dependent peptidase activity"/>
    <property type="evidence" value="ECO:0007669"/>
    <property type="project" value="InterPro"/>
</dbReference>
<keyword evidence="2" id="KW-1133">Transmembrane helix</keyword>
<reference evidence="3 6" key="1">
    <citation type="submission" date="2013-09" db="EMBL/GenBank/DDBJ databases">
        <title>Corchorus capsularis genome sequencing.</title>
        <authorList>
            <person name="Alam M."/>
            <person name="Haque M.S."/>
            <person name="Islam M.S."/>
            <person name="Emdad E.M."/>
            <person name="Islam M.M."/>
            <person name="Ahmed B."/>
            <person name="Halim A."/>
            <person name="Hossen Q.M.M."/>
            <person name="Hossain M.Z."/>
            <person name="Ahmed R."/>
            <person name="Khan M.M."/>
            <person name="Islam R."/>
            <person name="Rashid M.M."/>
            <person name="Khan S.A."/>
            <person name="Rahman M.S."/>
            <person name="Alam M."/>
        </authorList>
    </citation>
    <scope>NUCLEOTIDE SEQUENCE [LARGE SCALE GENOMIC DNA]</scope>
    <source>
        <strain evidence="6">cv. CVL-1</strain>
        <tissue evidence="3">Whole seedling</tissue>
    </source>
</reference>
<dbReference type="Proteomes" id="UP000188268">
    <property type="component" value="Unassembled WGS sequence"/>
</dbReference>
<evidence type="ECO:0000256" key="1">
    <source>
        <dbReference type="ARBA" id="ARBA00007039"/>
    </source>
</evidence>
<dbReference type="EMBL" id="AWWV01001817">
    <property type="protein sequence ID" value="OMP10879.1"/>
    <property type="molecule type" value="Genomic_DNA"/>
</dbReference>
<dbReference type="GO" id="GO:0006508">
    <property type="term" value="P:proteolysis"/>
    <property type="evidence" value="ECO:0007669"/>
    <property type="project" value="InterPro"/>
</dbReference>
<evidence type="ECO:0000313" key="6">
    <source>
        <dbReference type="Proteomes" id="UP000188268"/>
    </source>
</evidence>
<dbReference type="Gramene" id="OMP10879">
    <property type="protein sequence ID" value="OMP10879"/>
    <property type="gene ID" value="CCACVL1_00763"/>
</dbReference>
<keyword evidence="6" id="KW-1185">Reference proteome</keyword>
<dbReference type="InterPro" id="IPR001907">
    <property type="entry name" value="ClpP"/>
</dbReference>
<evidence type="ECO:0000313" key="3">
    <source>
        <dbReference type="EMBL" id="OMP10760.1"/>
    </source>
</evidence>
<evidence type="ECO:0000313" key="4">
    <source>
        <dbReference type="EMBL" id="OMP10879.1"/>
    </source>
</evidence>
<dbReference type="PRINTS" id="PR00127">
    <property type="entry name" value="CLPPROTEASEP"/>
</dbReference>
<comment type="caution">
    <text evidence="3">The sequence shown here is derived from an EMBL/GenBank/DDBJ whole genome shotgun (WGS) entry which is preliminary data.</text>
</comment>
<sequence>GLPPDIHTISVGLSASMGSFILVGGEITKRVAFPYARRQ</sequence>
<gene>
    <name evidence="5" type="ORF">CCACVL1_00755</name>
    <name evidence="4" type="ORF">CCACVL1_00763</name>
    <name evidence="3" type="ORF">CCACVL1_00798</name>
</gene>
<organism evidence="3 6">
    <name type="scientific">Corchorus capsularis</name>
    <name type="common">Jute</name>
    <dbReference type="NCBI Taxonomy" id="210143"/>
    <lineage>
        <taxon>Eukaryota</taxon>
        <taxon>Viridiplantae</taxon>
        <taxon>Streptophyta</taxon>
        <taxon>Embryophyta</taxon>
        <taxon>Tracheophyta</taxon>
        <taxon>Spermatophyta</taxon>
        <taxon>Magnoliopsida</taxon>
        <taxon>eudicotyledons</taxon>
        <taxon>Gunneridae</taxon>
        <taxon>Pentapetalae</taxon>
        <taxon>rosids</taxon>
        <taxon>malvids</taxon>
        <taxon>Malvales</taxon>
        <taxon>Malvaceae</taxon>
        <taxon>Grewioideae</taxon>
        <taxon>Apeibeae</taxon>
        <taxon>Corchorus</taxon>
    </lineage>
</organism>
<dbReference type="EMBL" id="AWWV01001795">
    <property type="protein sequence ID" value="OMP10893.1"/>
    <property type="molecule type" value="Genomic_DNA"/>
</dbReference>
<dbReference type="OrthoDB" id="1882605at2759"/>
<dbReference type="Gramene" id="OMP10760">
    <property type="protein sequence ID" value="OMP10760"/>
    <property type="gene ID" value="CCACVL1_00798"/>
</dbReference>
<feature type="non-terminal residue" evidence="3">
    <location>
        <position position="1"/>
    </location>
</feature>
<keyword evidence="2" id="KW-0472">Membrane</keyword>
<protein>
    <submittedName>
        <fullName evidence="3">ClpP</fullName>
    </submittedName>
</protein>
<evidence type="ECO:0000256" key="2">
    <source>
        <dbReference type="SAM" id="Phobius"/>
    </source>
</evidence>
<dbReference type="SUPFAM" id="SSF52096">
    <property type="entry name" value="ClpP/crotonase"/>
    <property type="match status" value="1"/>
</dbReference>
<dbReference type="STRING" id="210143.A0A1R3KUJ7"/>
<dbReference type="EMBL" id="AWWV01001961">
    <property type="protein sequence ID" value="OMP10760.1"/>
    <property type="molecule type" value="Genomic_DNA"/>
</dbReference>
<dbReference type="Gramene" id="OMP10893">
    <property type="protein sequence ID" value="OMP10893"/>
    <property type="gene ID" value="CCACVL1_00755"/>
</dbReference>
<dbReference type="InterPro" id="IPR029045">
    <property type="entry name" value="ClpP/crotonase-like_dom_sf"/>
</dbReference>
<name>A0A1R3KUJ7_COCAP</name>
<dbReference type="Pfam" id="PF00574">
    <property type="entry name" value="CLP_protease"/>
    <property type="match status" value="1"/>
</dbReference>